<feature type="domain" description="Peptidase M48" evidence="7">
    <location>
        <begin position="90"/>
        <end position="274"/>
    </location>
</feature>
<dbReference type="CDD" id="cd07333">
    <property type="entry name" value="M48C_bepA_like"/>
    <property type="match status" value="1"/>
</dbReference>
<dbReference type="GO" id="GO:0016020">
    <property type="term" value="C:membrane"/>
    <property type="evidence" value="ECO:0007669"/>
    <property type="project" value="TreeGrafter"/>
</dbReference>
<dbReference type="AlphaFoldDB" id="A0A934QHT0"/>
<comment type="caution">
    <text evidence="8">The sequence shown here is derived from an EMBL/GenBank/DDBJ whole genome shotgun (WGS) entry which is preliminary data.</text>
</comment>
<accession>A0A934QHT0</accession>
<organism evidence="8 9">
    <name type="scientific">Rhodovibrio salinarum</name>
    <dbReference type="NCBI Taxonomy" id="1087"/>
    <lineage>
        <taxon>Bacteria</taxon>
        <taxon>Pseudomonadati</taxon>
        <taxon>Pseudomonadota</taxon>
        <taxon>Alphaproteobacteria</taxon>
        <taxon>Rhodospirillales</taxon>
        <taxon>Rhodovibrionaceae</taxon>
        <taxon>Rhodovibrio</taxon>
    </lineage>
</organism>
<evidence type="ECO:0000256" key="6">
    <source>
        <dbReference type="ARBA" id="ARBA00023049"/>
    </source>
</evidence>
<evidence type="ECO:0000313" key="8">
    <source>
        <dbReference type="EMBL" id="MBK1696770.1"/>
    </source>
</evidence>
<dbReference type="PANTHER" id="PTHR22726:SF1">
    <property type="entry name" value="METALLOENDOPEPTIDASE OMA1, MITOCHONDRIAL"/>
    <property type="match status" value="1"/>
</dbReference>
<evidence type="ECO:0000256" key="1">
    <source>
        <dbReference type="ARBA" id="ARBA00001947"/>
    </source>
</evidence>
<dbReference type="PANTHER" id="PTHR22726">
    <property type="entry name" value="METALLOENDOPEPTIDASE OMA1"/>
    <property type="match status" value="1"/>
</dbReference>
<keyword evidence="6" id="KW-0482">Metalloprotease</keyword>
<evidence type="ECO:0000313" key="9">
    <source>
        <dbReference type="Proteomes" id="UP000778970"/>
    </source>
</evidence>
<comment type="cofactor">
    <cofactor evidence="1">
        <name>Zn(2+)</name>
        <dbReference type="ChEBI" id="CHEBI:29105"/>
    </cofactor>
</comment>
<evidence type="ECO:0000256" key="3">
    <source>
        <dbReference type="ARBA" id="ARBA00022723"/>
    </source>
</evidence>
<evidence type="ECO:0000256" key="2">
    <source>
        <dbReference type="ARBA" id="ARBA00022670"/>
    </source>
</evidence>
<keyword evidence="9" id="KW-1185">Reference proteome</keyword>
<dbReference type="Gene3D" id="3.30.2010.10">
    <property type="entry name" value="Metalloproteases ('zincins'), catalytic domain"/>
    <property type="match status" value="1"/>
</dbReference>
<dbReference type="GO" id="GO:0004222">
    <property type="term" value="F:metalloendopeptidase activity"/>
    <property type="evidence" value="ECO:0007669"/>
    <property type="project" value="InterPro"/>
</dbReference>
<reference evidence="8" key="2">
    <citation type="journal article" date="2020" name="Microorganisms">
        <title>Osmotic Adaptation and Compatible Solute Biosynthesis of Phototrophic Bacteria as Revealed from Genome Analyses.</title>
        <authorList>
            <person name="Imhoff J.F."/>
            <person name="Rahn T."/>
            <person name="Kunzel S."/>
            <person name="Keller A."/>
            <person name="Neulinger S.C."/>
        </authorList>
    </citation>
    <scope>NUCLEOTIDE SEQUENCE</scope>
    <source>
        <strain evidence="8">DSM 9154</strain>
    </source>
</reference>
<dbReference type="InterPro" id="IPR051156">
    <property type="entry name" value="Mito/Outer_Membr_Metalloprot"/>
</dbReference>
<dbReference type="RefSeq" id="WP_081728355.1">
    <property type="nucleotide sequence ID" value="NZ_NRRE01000020.1"/>
</dbReference>
<proteinExistence type="predicted"/>
<evidence type="ECO:0000256" key="4">
    <source>
        <dbReference type="ARBA" id="ARBA00022801"/>
    </source>
</evidence>
<name>A0A934QHT0_9PROT</name>
<reference evidence="8" key="1">
    <citation type="submission" date="2017-08" db="EMBL/GenBank/DDBJ databases">
        <authorList>
            <person name="Imhoff J.F."/>
            <person name="Rahn T."/>
            <person name="Kuenzel S."/>
            <person name="Neulinger S.C."/>
        </authorList>
    </citation>
    <scope>NUCLEOTIDE SEQUENCE</scope>
    <source>
        <strain evidence="8">DSM 9154</strain>
    </source>
</reference>
<dbReference type="EMBL" id="NRRE01000020">
    <property type="protein sequence ID" value="MBK1696770.1"/>
    <property type="molecule type" value="Genomic_DNA"/>
</dbReference>
<keyword evidence="5" id="KW-0862">Zinc</keyword>
<evidence type="ECO:0000259" key="7">
    <source>
        <dbReference type="Pfam" id="PF01435"/>
    </source>
</evidence>
<dbReference type="GO" id="GO:0051603">
    <property type="term" value="P:proteolysis involved in protein catabolic process"/>
    <property type="evidence" value="ECO:0007669"/>
    <property type="project" value="TreeGrafter"/>
</dbReference>
<dbReference type="GO" id="GO:0046872">
    <property type="term" value="F:metal ion binding"/>
    <property type="evidence" value="ECO:0007669"/>
    <property type="project" value="UniProtKB-KW"/>
</dbReference>
<protein>
    <recommendedName>
        <fullName evidence="7">Peptidase M48 domain-containing protein</fullName>
    </recommendedName>
</protein>
<dbReference type="Pfam" id="PF01435">
    <property type="entry name" value="Peptidase_M48"/>
    <property type="match status" value="1"/>
</dbReference>
<dbReference type="Proteomes" id="UP000778970">
    <property type="component" value="Unassembled WGS sequence"/>
</dbReference>
<gene>
    <name evidence="8" type="ORF">CKO21_05880</name>
</gene>
<keyword evidence="2" id="KW-0645">Protease</keyword>
<evidence type="ECO:0000256" key="5">
    <source>
        <dbReference type="ARBA" id="ARBA00022833"/>
    </source>
</evidence>
<keyword evidence="4" id="KW-0378">Hydrolase</keyword>
<dbReference type="InterPro" id="IPR001915">
    <property type="entry name" value="Peptidase_M48"/>
</dbReference>
<sequence length="505" mass="54388">MRVMRCFPTLTHRVAVSPVGKAWDAAPRRLAALALAALLPLASACSTAPATGERIFTGGMSLQDGQQMGAEQHPKLLKQFGGAYDDAELQHYVSSVGTLLAQTSELPQIDWTFTVLNSPVVNAFALPGGYVYVSRGLIALAEDEAQLASVLAHEIGHVTARHSAQRYGSQQLAGVASVLSGALLGGPAGQATSALSQVALASYSREHEMQADTLGIRYLTRAGYDPEASAAFLAKLQAESELKAELAGNPDAANEFSLLQTHPRTVERVREAMARAETTRVADPMTAREVYLPKLDGLLYGHGPEQGYVRGQAFLHPELRLAFEVPDGYRMQNGQSSVKASGPDGLMVFAGAPKSAGRSPVSYLRDVWAKGTRLDALTRIEVNGMSGATALARARTDGGARTVRLAIVRYDSNTTYRFLFVPQDAGPPERLADVTLNSFRKLSATEAAALEPRRIRLYTVRAGDTQESLAQRLPYEDLPLRRFQVLNALEPGEELQPGRVVKLVQ</sequence>
<keyword evidence="3" id="KW-0479">Metal-binding</keyword>